<dbReference type="STRING" id="400682.A0A1X7UH51"/>
<evidence type="ECO:0000256" key="8">
    <source>
        <dbReference type="PIRSR" id="PIRSR000412-50"/>
    </source>
</evidence>
<dbReference type="EC" id="2.1.2.1" evidence="9"/>
<dbReference type="GO" id="GO:0030170">
    <property type="term" value="F:pyridoxal phosphate binding"/>
    <property type="evidence" value="ECO:0007669"/>
    <property type="project" value="InterPro"/>
</dbReference>
<accession>A0A1X7UH51</accession>
<evidence type="ECO:0000256" key="7">
    <source>
        <dbReference type="ARBA" id="ARBA00022898"/>
    </source>
</evidence>
<dbReference type="Gene3D" id="3.90.1150.10">
    <property type="entry name" value="Aspartate Aminotransferase, domain 1"/>
    <property type="match status" value="1"/>
</dbReference>
<evidence type="ECO:0000256" key="2">
    <source>
        <dbReference type="ARBA" id="ARBA00002224"/>
    </source>
</evidence>
<comment type="similarity">
    <text evidence="4 9">Belongs to the SHMT family.</text>
</comment>
<dbReference type="InterPro" id="IPR015424">
    <property type="entry name" value="PyrdxlP-dep_Trfase"/>
</dbReference>
<organism evidence="11">
    <name type="scientific">Amphimedon queenslandica</name>
    <name type="common">Sponge</name>
    <dbReference type="NCBI Taxonomy" id="400682"/>
    <lineage>
        <taxon>Eukaryota</taxon>
        <taxon>Metazoa</taxon>
        <taxon>Porifera</taxon>
        <taxon>Demospongiae</taxon>
        <taxon>Heteroscleromorpha</taxon>
        <taxon>Haplosclerida</taxon>
        <taxon>Niphatidae</taxon>
        <taxon>Amphimedon</taxon>
    </lineage>
</organism>
<dbReference type="InterPro" id="IPR019798">
    <property type="entry name" value="Ser_HO-MeTrfase_PLP_BS"/>
</dbReference>
<dbReference type="InterPro" id="IPR039429">
    <property type="entry name" value="SHMT-like_dom"/>
</dbReference>
<dbReference type="CDD" id="cd00378">
    <property type="entry name" value="SHMT"/>
    <property type="match status" value="1"/>
</dbReference>
<evidence type="ECO:0000256" key="4">
    <source>
        <dbReference type="ARBA" id="ARBA00006376"/>
    </source>
</evidence>
<comment type="pathway">
    <text evidence="3 9">One-carbon metabolism; tetrahydrofolate interconversion.</text>
</comment>
<comment type="catalytic activity">
    <reaction evidence="9">
        <text>(6R)-5,10-methylene-5,6,7,8-tetrahydrofolate + glycine + H2O = (6S)-5,6,7,8-tetrahydrofolate + L-serine</text>
        <dbReference type="Rhea" id="RHEA:15481"/>
        <dbReference type="ChEBI" id="CHEBI:15377"/>
        <dbReference type="ChEBI" id="CHEBI:15636"/>
        <dbReference type="ChEBI" id="CHEBI:33384"/>
        <dbReference type="ChEBI" id="CHEBI:57305"/>
        <dbReference type="ChEBI" id="CHEBI:57453"/>
        <dbReference type="EC" id="2.1.2.1"/>
    </reaction>
</comment>
<dbReference type="FunFam" id="3.40.640.10:FF:000050">
    <property type="entry name" value="Serine hydroxymethyltransferase"/>
    <property type="match status" value="1"/>
</dbReference>
<dbReference type="eggNOG" id="KOG2467">
    <property type="taxonomic scope" value="Eukaryota"/>
</dbReference>
<feature type="modified residue" description="N6-(pyridoxal phosphate)lysine" evidence="8">
    <location>
        <position position="305"/>
    </location>
</feature>
<dbReference type="EnsemblMetazoa" id="Aqu2.1.27289_001">
    <property type="protein sequence ID" value="Aqu2.1.27289_001"/>
    <property type="gene ID" value="Aqu2.1.27289"/>
</dbReference>
<dbReference type="Pfam" id="PF00464">
    <property type="entry name" value="SHMT"/>
    <property type="match status" value="1"/>
</dbReference>
<reference evidence="11" key="1">
    <citation type="submission" date="2017-05" db="UniProtKB">
        <authorList>
            <consortium name="EnsemblMetazoa"/>
        </authorList>
    </citation>
    <scope>IDENTIFICATION</scope>
</reference>
<dbReference type="SUPFAM" id="SSF53383">
    <property type="entry name" value="PLP-dependent transferases"/>
    <property type="match status" value="1"/>
</dbReference>
<dbReference type="InterPro" id="IPR015422">
    <property type="entry name" value="PyrdxlP-dep_Trfase_small"/>
</dbReference>
<dbReference type="AlphaFoldDB" id="A0A1X7UH51"/>
<protein>
    <recommendedName>
        <fullName evidence="9">Serine hydroxymethyltransferase</fullName>
        <ecNumber evidence="9">2.1.2.1</ecNumber>
    </recommendedName>
</protein>
<sequence length="536" mass="59710">MSITCMGATIVGVFLKKAESLRRTRERCITVITKHKTNMLITVFRKAAKVTFRALDRRFQQVMASSSWTLQEPLEEDDPEIFELIKKEKQRQRNGLELIASENFASRSVLEAMGSCLNNKYSEGYPGQRYYSGNEVIDKIESLCQKRALEAFGLDPKEWGVNVQPYSGSPANFAAYTGILNPHDRIMGLHLPDGGHLTHGFMRGSQRVSATSLYFESMPYHIDPKTGIINYDQLEMFAKSFHPRMIIAGTSAYSRLIDYQRIRKICDDNGAYLLSDMAHISGLVAARVIPSPFEYSHVVTTTTHKTLRGARSGMIFYRRGVKEINKQGQEVMYDFEKKINAAVFPALQGGPHNHAIAGVAVALKQACRPEFRVYQEQVVKNAKVLAESLMGFGYHIVSDGTDTHLMLLDLRGTGMDGAGGKADRVLELASVTANKNTVPGDRNAMNPSGLRLGTPALTSRFMKEDDMKQVGAFIHEGVQIACEVNQKLEAAGTKPTNKVFKEFVVSDAPTIAKIEELRGRVEEFAKKFPIPGFDEH</sequence>
<dbReference type="InterPro" id="IPR049943">
    <property type="entry name" value="Ser_HO-MeTrfase-like"/>
</dbReference>
<evidence type="ECO:0000256" key="6">
    <source>
        <dbReference type="ARBA" id="ARBA00022679"/>
    </source>
</evidence>
<evidence type="ECO:0000256" key="1">
    <source>
        <dbReference type="ARBA" id="ARBA00001933"/>
    </source>
</evidence>
<dbReference type="OrthoDB" id="10265628at2759"/>
<comment type="function">
    <text evidence="2 9">Interconversion of serine and glycine.</text>
</comment>
<dbReference type="UniPathway" id="UPA00193"/>
<dbReference type="PROSITE" id="PS00096">
    <property type="entry name" value="SHMT"/>
    <property type="match status" value="1"/>
</dbReference>
<dbReference type="PIRSF" id="PIRSF000412">
    <property type="entry name" value="SHMT"/>
    <property type="match status" value="1"/>
</dbReference>
<evidence type="ECO:0000313" key="11">
    <source>
        <dbReference type="EnsemblMetazoa" id="Aqu2.1.27289_001"/>
    </source>
</evidence>
<keyword evidence="5 9" id="KW-0554">One-carbon metabolism</keyword>
<evidence type="ECO:0000256" key="3">
    <source>
        <dbReference type="ARBA" id="ARBA00004777"/>
    </source>
</evidence>
<dbReference type="PANTHER" id="PTHR11680:SF28">
    <property type="entry name" value="SERINE HYDROXYMETHYLTRANSFERASE, MITOCHONDRIAL"/>
    <property type="match status" value="1"/>
</dbReference>
<dbReference type="Gene3D" id="3.40.640.10">
    <property type="entry name" value="Type I PLP-dependent aspartate aminotransferase-like (Major domain)"/>
    <property type="match status" value="1"/>
</dbReference>
<dbReference type="PANTHER" id="PTHR11680">
    <property type="entry name" value="SERINE HYDROXYMETHYLTRANSFERASE"/>
    <property type="match status" value="1"/>
</dbReference>
<proteinExistence type="inferred from homology"/>
<dbReference type="InParanoid" id="A0A1X7UH51"/>
<keyword evidence="6 9" id="KW-0808">Transferase</keyword>
<evidence type="ECO:0000256" key="5">
    <source>
        <dbReference type="ARBA" id="ARBA00022563"/>
    </source>
</evidence>
<name>A0A1X7UH51_AMPQE</name>
<evidence type="ECO:0000259" key="10">
    <source>
        <dbReference type="Pfam" id="PF00464"/>
    </source>
</evidence>
<dbReference type="GO" id="GO:0005739">
    <property type="term" value="C:mitochondrion"/>
    <property type="evidence" value="ECO:0007669"/>
    <property type="project" value="TreeGrafter"/>
</dbReference>
<dbReference type="InterPro" id="IPR015421">
    <property type="entry name" value="PyrdxlP-dep_Trfase_major"/>
</dbReference>
<feature type="domain" description="Serine hydroxymethyltransferase-like" evidence="10">
    <location>
        <begin position="74"/>
        <end position="474"/>
    </location>
</feature>
<dbReference type="GO" id="GO:0019264">
    <property type="term" value="P:glycine biosynthetic process from serine"/>
    <property type="evidence" value="ECO:0007669"/>
    <property type="project" value="InterPro"/>
</dbReference>
<evidence type="ECO:0000256" key="9">
    <source>
        <dbReference type="RuleBase" id="RU000585"/>
    </source>
</evidence>
<dbReference type="GO" id="GO:0004372">
    <property type="term" value="F:glycine hydroxymethyltransferase activity"/>
    <property type="evidence" value="ECO:0007669"/>
    <property type="project" value="UniProtKB-EC"/>
</dbReference>
<dbReference type="GO" id="GO:0035999">
    <property type="term" value="P:tetrahydrofolate interconversion"/>
    <property type="evidence" value="ECO:0007669"/>
    <property type="project" value="UniProtKB-UniPathway"/>
</dbReference>
<dbReference type="NCBIfam" id="NF000586">
    <property type="entry name" value="PRK00011.1"/>
    <property type="match status" value="1"/>
</dbReference>
<keyword evidence="7 8" id="KW-0663">Pyridoxal phosphate</keyword>
<dbReference type="HAMAP" id="MF_00051">
    <property type="entry name" value="SHMT"/>
    <property type="match status" value="1"/>
</dbReference>
<comment type="cofactor">
    <cofactor evidence="1 8 9">
        <name>pyridoxal 5'-phosphate</name>
        <dbReference type="ChEBI" id="CHEBI:597326"/>
    </cofactor>
</comment>
<dbReference type="InterPro" id="IPR001085">
    <property type="entry name" value="Ser_HO-MeTrfase"/>
</dbReference>